<evidence type="ECO:0000313" key="1">
    <source>
        <dbReference type="EMBL" id="GJT33220.1"/>
    </source>
</evidence>
<accession>A0ABQ5D2W8</accession>
<reference evidence="1" key="2">
    <citation type="submission" date="2022-01" db="EMBL/GenBank/DDBJ databases">
        <authorList>
            <person name="Yamashiro T."/>
            <person name="Shiraishi A."/>
            <person name="Satake H."/>
            <person name="Nakayama K."/>
        </authorList>
    </citation>
    <scope>NUCLEOTIDE SEQUENCE</scope>
</reference>
<name>A0ABQ5D2W8_9ASTR</name>
<dbReference type="EMBL" id="BQNB010014860">
    <property type="protein sequence ID" value="GJT33220.1"/>
    <property type="molecule type" value="Genomic_DNA"/>
</dbReference>
<gene>
    <name evidence="1" type="ORF">Tco_0923639</name>
</gene>
<keyword evidence="2" id="KW-1185">Reference proteome</keyword>
<dbReference type="PANTHER" id="PTHR10492">
    <property type="match status" value="1"/>
</dbReference>
<reference evidence="1" key="1">
    <citation type="journal article" date="2022" name="Int. J. Mol. Sci.">
        <title>Draft Genome of Tanacetum Coccineum: Genomic Comparison of Closely Related Tanacetum-Family Plants.</title>
        <authorList>
            <person name="Yamashiro T."/>
            <person name="Shiraishi A."/>
            <person name="Nakayama K."/>
            <person name="Satake H."/>
        </authorList>
    </citation>
    <scope>NUCLEOTIDE SEQUENCE</scope>
</reference>
<protein>
    <submittedName>
        <fullName evidence="1">ATP-dependent DNA helicase PIF1-like protein</fullName>
    </submittedName>
</protein>
<dbReference type="PANTHER" id="PTHR10492:SF57">
    <property type="entry name" value="ATP-DEPENDENT DNA HELICASE"/>
    <property type="match status" value="1"/>
</dbReference>
<comment type="caution">
    <text evidence="1">The sequence shown here is derived from an EMBL/GenBank/DDBJ whole genome shotgun (WGS) entry which is preliminary data.</text>
</comment>
<dbReference type="Proteomes" id="UP001151760">
    <property type="component" value="Unassembled WGS sequence"/>
</dbReference>
<evidence type="ECO:0000313" key="2">
    <source>
        <dbReference type="Proteomes" id="UP001151760"/>
    </source>
</evidence>
<sequence>MRLTVGARPEDVTELREFAEWILKVEDEDIGEHYDGEVCIYLPEEILLDAADDPAILAPMNEVVDNMNEHLLEKFQGEEMVYLSSDNVDKTKRHATIDQFIFSPELR</sequence>
<organism evidence="1 2">
    <name type="scientific">Tanacetum coccineum</name>
    <dbReference type="NCBI Taxonomy" id="301880"/>
    <lineage>
        <taxon>Eukaryota</taxon>
        <taxon>Viridiplantae</taxon>
        <taxon>Streptophyta</taxon>
        <taxon>Embryophyta</taxon>
        <taxon>Tracheophyta</taxon>
        <taxon>Spermatophyta</taxon>
        <taxon>Magnoliopsida</taxon>
        <taxon>eudicotyledons</taxon>
        <taxon>Gunneridae</taxon>
        <taxon>Pentapetalae</taxon>
        <taxon>asterids</taxon>
        <taxon>campanulids</taxon>
        <taxon>Asterales</taxon>
        <taxon>Asteraceae</taxon>
        <taxon>Asteroideae</taxon>
        <taxon>Anthemideae</taxon>
        <taxon>Anthemidinae</taxon>
        <taxon>Tanacetum</taxon>
    </lineage>
</organism>
<proteinExistence type="predicted"/>